<dbReference type="RefSeq" id="WP_151458911.1">
    <property type="nucleotide sequence ID" value="NZ_CBDRDJ010000002.1"/>
</dbReference>
<evidence type="ECO:0000313" key="2">
    <source>
        <dbReference type="EMBL" id="KAB1867353.1"/>
    </source>
</evidence>
<organism evidence="2 3">
    <name type="scientific">Microbacterium algeriense</name>
    <dbReference type="NCBI Taxonomy" id="2615184"/>
    <lineage>
        <taxon>Bacteria</taxon>
        <taxon>Bacillati</taxon>
        <taxon>Actinomycetota</taxon>
        <taxon>Actinomycetes</taxon>
        <taxon>Micrococcales</taxon>
        <taxon>Microbacteriaceae</taxon>
        <taxon>Microbacterium</taxon>
    </lineage>
</organism>
<proteinExistence type="predicted"/>
<dbReference type="EMBL" id="WAAO01000001">
    <property type="protein sequence ID" value="KAB1867353.1"/>
    <property type="molecule type" value="Genomic_DNA"/>
</dbReference>
<dbReference type="GeneID" id="77476010"/>
<sequence>MTTPTALIVMDYQNIHLTGRDRFAPEGLATHECLVHPAHFAEQVLHARHVRTGVKLELAGVRVFRGAPSQKENARMYAYSQAHKSEWTRNRLVSVHYRTLRYYWENNIRVAQEKGIDVLVALELARAAMDKEADVVILASHDTDLEPALEAAQRWSSTIIETAGWAKERILRPTPRVSHTALDGAAFVKSRDRKDYDKR</sequence>
<dbReference type="Gene3D" id="3.40.50.1010">
    <property type="entry name" value="5'-nuclease"/>
    <property type="match status" value="1"/>
</dbReference>
<evidence type="ECO:0000259" key="1">
    <source>
        <dbReference type="Pfam" id="PF01936"/>
    </source>
</evidence>
<dbReference type="Proteomes" id="UP000478836">
    <property type="component" value="Unassembled WGS sequence"/>
</dbReference>
<accession>A0ABQ6VAQ7</accession>
<name>A0ABQ6VAQ7_9MICO</name>
<gene>
    <name evidence="2" type="ORF">F6A08_06080</name>
</gene>
<protein>
    <submittedName>
        <fullName evidence="2">NYN domain-containing protein</fullName>
    </submittedName>
</protein>
<feature type="domain" description="NYN" evidence="1">
    <location>
        <begin position="56"/>
        <end position="157"/>
    </location>
</feature>
<evidence type="ECO:0000313" key="3">
    <source>
        <dbReference type="Proteomes" id="UP000478836"/>
    </source>
</evidence>
<keyword evidence="3" id="KW-1185">Reference proteome</keyword>
<dbReference type="InterPro" id="IPR021139">
    <property type="entry name" value="NYN"/>
</dbReference>
<comment type="caution">
    <text evidence="2">The sequence shown here is derived from an EMBL/GenBank/DDBJ whole genome shotgun (WGS) entry which is preliminary data.</text>
</comment>
<reference evidence="3" key="1">
    <citation type="submission" date="2019-09" db="EMBL/GenBank/DDBJ databases">
        <title>Whole genome sequencing of Microbacterium maritypicum.</title>
        <authorList>
            <person name="Lenchi N."/>
        </authorList>
    </citation>
    <scope>NUCLEOTIDE SEQUENCE [LARGE SCALE GENOMIC DNA]</scope>
    <source>
        <strain evidence="3">G1</strain>
    </source>
</reference>
<dbReference type="Pfam" id="PF01936">
    <property type="entry name" value="NYN"/>
    <property type="match status" value="1"/>
</dbReference>